<dbReference type="AlphaFoldDB" id="M9SHC0"/>
<organism evidence="7 8">
    <name type="scientific">Methanomethylophilus alvi (strain Mx1201)</name>
    <dbReference type="NCBI Taxonomy" id="1236689"/>
    <lineage>
        <taxon>Archaea</taxon>
        <taxon>Methanobacteriati</taxon>
        <taxon>Thermoplasmatota</taxon>
        <taxon>Thermoplasmata</taxon>
        <taxon>Methanomassiliicoccales</taxon>
        <taxon>Methanomethylophilaceae</taxon>
        <taxon>Methanomethylophilus</taxon>
    </lineage>
</organism>
<evidence type="ECO:0000256" key="3">
    <source>
        <dbReference type="ARBA" id="ARBA00022989"/>
    </source>
</evidence>
<dbReference type="GO" id="GO:0016491">
    <property type="term" value="F:oxidoreductase activity"/>
    <property type="evidence" value="ECO:0007669"/>
    <property type="project" value="UniProtKB-KW"/>
</dbReference>
<keyword evidence="8" id="KW-1185">Reference proteome</keyword>
<dbReference type="InParanoid" id="M9SHC0"/>
<gene>
    <name evidence="7" type="ORF">MMALV_02060</name>
</gene>
<dbReference type="OrthoDB" id="53064at2157"/>
<evidence type="ECO:0000313" key="7">
    <source>
        <dbReference type="EMBL" id="AGI84962.1"/>
    </source>
</evidence>
<dbReference type="HAMAP" id="MF_00445">
    <property type="entry name" value="NDH1_NuoN_1"/>
    <property type="match status" value="1"/>
</dbReference>
<feature type="transmembrane region" description="Helical" evidence="5">
    <location>
        <begin position="258"/>
        <end position="278"/>
    </location>
</feature>
<dbReference type="InterPro" id="IPR001750">
    <property type="entry name" value="ND/Mrp_TM"/>
</dbReference>
<feature type="transmembrane region" description="Helical" evidence="5">
    <location>
        <begin position="352"/>
        <end position="370"/>
    </location>
</feature>
<feature type="domain" description="NADH:quinone oxidoreductase/Mrp antiporter transmembrane" evidence="6">
    <location>
        <begin position="132"/>
        <end position="414"/>
    </location>
</feature>
<dbReference type="RefSeq" id="WP_015504111.1">
    <property type="nucleotide sequence ID" value="NC_020913.1"/>
</dbReference>
<reference evidence="7 8" key="1">
    <citation type="journal article" date="2012" name="J. Bacteriol.">
        <title>Genome sequence of 'Candidatus Methanomethylophilus alvus' Mx1201, a methanogenic archaeon from the human gut belonging to a seventh order of methanogens.</title>
        <authorList>
            <person name="Borrel G."/>
            <person name="Harris H.M."/>
            <person name="Tottey W."/>
            <person name="Mihajlovski A."/>
            <person name="Parisot N."/>
            <person name="Peyretaillade E."/>
            <person name="Peyret P."/>
            <person name="Gribaldo S."/>
            <person name="O'Toole P.W."/>
            <person name="Brugere J.F."/>
        </authorList>
    </citation>
    <scope>NUCLEOTIDE SEQUENCE [LARGE SCALE GENOMIC DNA]</scope>
    <source>
        <strain evidence="7 8">Mx1201</strain>
    </source>
</reference>
<dbReference type="NCBIfam" id="TIGR01770">
    <property type="entry name" value="NDH_I_N"/>
    <property type="match status" value="1"/>
</dbReference>
<feature type="transmembrane region" description="Helical" evidence="5">
    <location>
        <begin position="16"/>
        <end position="35"/>
    </location>
</feature>
<keyword evidence="2 5" id="KW-0812">Transmembrane</keyword>
<proteinExistence type="inferred from homology"/>
<dbReference type="HOGENOM" id="CLU_007100_1_5_2"/>
<evidence type="ECO:0000259" key="6">
    <source>
        <dbReference type="Pfam" id="PF00361"/>
    </source>
</evidence>
<feature type="transmembrane region" description="Helical" evidence="5">
    <location>
        <begin position="135"/>
        <end position="155"/>
    </location>
</feature>
<comment type="subcellular location">
    <subcellularLocation>
        <location evidence="1">Membrane</location>
        <topology evidence="1">Multi-pass membrane protein</topology>
    </subcellularLocation>
</comment>
<dbReference type="KEGG" id="max:MMALV_02060"/>
<dbReference type="Pfam" id="PF00361">
    <property type="entry name" value="Proton_antipo_M"/>
    <property type="match status" value="1"/>
</dbReference>
<keyword evidence="4 5" id="KW-0472">Membrane</keyword>
<sequence>MDATVITDIFGSYSPIAPMIVLIIGALIMPALYFGFKKKAPVTAIALIVMVISIAINLIMLTGGNYPAEYSSFEGLFEYNDFSGLMILLFQAVSIIVLFVSVSSTETTTLHYGAYNSLLLIATVGMMFVGEATDLVGIFVGVEAVSISSYVLVTMKRNDSRAAEAGVKYVVIGGLSTALTIYGISMIYGSLETLTLSELGPALAANGYSWAFVVGLICMIAGYGFKIAAVPFHMWAPDVYEGSSTPVSIFLATGSKKMGLVVFFKIFLVMFVVAKSMAGFDIEIVQYIFAIIAAFSMTVGNIVAISQNNIKRMLAYSSIAQAGYILIVMAVMSEYALTGGLFHMFTHVFMKGGAFLVVGALICVGVGEKITDYNGLAKRAPVLAFAMMLFLFSLAGVPPLAGFTSKFVLFSGAIFDADGSGVMTQWVWLAFVAILNSAISLYYYVRVIKAMYVEKPAKDASGKIKIPKTFAIAIAVCAVLVIVLGVYPDLILDLCADAAAALI</sequence>
<accession>M9SHC0</accession>
<dbReference type="GO" id="GO:0016020">
    <property type="term" value="C:membrane"/>
    <property type="evidence" value="ECO:0007669"/>
    <property type="project" value="UniProtKB-SubCell"/>
</dbReference>
<dbReference type="GO" id="GO:0008137">
    <property type="term" value="F:NADH dehydrogenase (ubiquinone) activity"/>
    <property type="evidence" value="ECO:0007669"/>
    <property type="project" value="InterPro"/>
</dbReference>
<feature type="transmembrane region" description="Helical" evidence="5">
    <location>
        <begin position="208"/>
        <end position="225"/>
    </location>
</feature>
<dbReference type="InterPro" id="IPR010096">
    <property type="entry name" value="NADH-Q_OxRdtase_suN/2"/>
</dbReference>
<dbReference type="Proteomes" id="UP000012672">
    <property type="component" value="Chromosome"/>
</dbReference>
<keyword evidence="7" id="KW-0830">Ubiquinone</keyword>
<dbReference type="FunCoup" id="M9SHC0">
    <property type="interactions" value="10"/>
</dbReference>
<feature type="transmembrane region" description="Helical" evidence="5">
    <location>
        <begin position="313"/>
        <end position="332"/>
    </location>
</feature>
<evidence type="ECO:0000256" key="2">
    <source>
        <dbReference type="ARBA" id="ARBA00022692"/>
    </source>
</evidence>
<dbReference type="GO" id="GO:0042773">
    <property type="term" value="P:ATP synthesis coupled electron transport"/>
    <property type="evidence" value="ECO:0007669"/>
    <property type="project" value="InterPro"/>
</dbReference>
<feature type="transmembrane region" description="Helical" evidence="5">
    <location>
        <begin position="382"/>
        <end position="401"/>
    </location>
</feature>
<dbReference type="GeneID" id="41321005"/>
<feature type="transmembrane region" description="Helical" evidence="5">
    <location>
        <begin position="426"/>
        <end position="445"/>
    </location>
</feature>
<keyword evidence="3 5" id="KW-1133">Transmembrane helix</keyword>
<feature type="transmembrane region" description="Helical" evidence="5">
    <location>
        <begin position="167"/>
        <end position="188"/>
    </location>
</feature>
<protein>
    <submittedName>
        <fullName evidence="7">NADH-ubiquinone oxidoreductase chain N</fullName>
        <ecNumber evidence="7">1.6.5.3</ecNumber>
    </submittedName>
</protein>
<evidence type="ECO:0000256" key="5">
    <source>
        <dbReference type="SAM" id="Phobius"/>
    </source>
</evidence>
<feature type="transmembrane region" description="Helical" evidence="5">
    <location>
        <begin position="284"/>
        <end position="306"/>
    </location>
</feature>
<keyword evidence="7" id="KW-0560">Oxidoreductase</keyword>
<feature type="transmembrane region" description="Helical" evidence="5">
    <location>
        <begin position="82"/>
        <end position="100"/>
    </location>
</feature>
<feature type="transmembrane region" description="Helical" evidence="5">
    <location>
        <begin position="42"/>
        <end position="62"/>
    </location>
</feature>
<name>M9SHC0_METAX</name>
<feature type="transmembrane region" description="Helical" evidence="5">
    <location>
        <begin position="112"/>
        <end position="129"/>
    </location>
</feature>
<dbReference type="eggNOG" id="arCOG01540">
    <property type="taxonomic scope" value="Archaea"/>
</dbReference>
<evidence type="ECO:0000256" key="4">
    <source>
        <dbReference type="ARBA" id="ARBA00023136"/>
    </source>
</evidence>
<dbReference type="EC" id="1.6.5.3" evidence="7"/>
<dbReference type="EMBL" id="CP004049">
    <property type="protein sequence ID" value="AGI84962.1"/>
    <property type="molecule type" value="Genomic_DNA"/>
</dbReference>
<feature type="transmembrane region" description="Helical" evidence="5">
    <location>
        <begin position="466"/>
        <end position="487"/>
    </location>
</feature>
<dbReference type="PANTHER" id="PTHR22773">
    <property type="entry name" value="NADH DEHYDROGENASE"/>
    <property type="match status" value="1"/>
</dbReference>
<evidence type="ECO:0000256" key="1">
    <source>
        <dbReference type="ARBA" id="ARBA00004141"/>
    </source>
</evidence>
<dbReference type="STRING" id="1236689.MMALV_02060"/>
<evidence type="ECO:0000313" key="8">
    <source>
        <dbReference type="Proteomes" id="UP000012672"/>
    </source>
</evidence>